<dbReference type="GeneID" id="66102085"/>
<sequence>MVMDLIHRHLHRSCSGYFLRSRPWRFFLLSVGRMAPTSGLRTKRPSPMHPPPPETLLFSIVTASFLYHLAAFPRTLLLRSRNNGRWLSGSRSQLFLNRLVISILFYLMSI</sequence>
<dbReference type="Proteomes" id="UP000812287">
    <property type="component" value="Unassembled WGS sequence"/>
</dbReference>
<feature type="transmembrane region" description="Helical" evidence="1">
    <location>
        <begin position="55"/>
        <end position="73"/>
    </location>
</feature>
<organism evidence="2 3">
    <name type="scientific">Guyanagaster necrorhizus</name>
    <dbReference type="NCBI Taxonomy" id="856835"/>
    <lineage>
        <taxon>Eukaryota</taxon>
        <taxon>Fungi</taxon>
        <taxon>Dikarya</taxon>
        <taxon>Basidiomycota</taxon>
        <taxon>Agaricomycotina</taxon>
        <taxon>Agaricomycetes</taxon>
        <taxon>Agaricomycetidae</taxon>
        <taxon>Agaricales</taxon>
        <taxon>Marasmiineae</taxon>
        <taxon>Physalacriaceae</taxon>
        <taxon>Guyanagaster</taxon>
    </lineage>
</organism>
<dbReference type="AlphaFoldDB" id="A0A9P7VVG3"/>
<accession>A0A9P7VVG3</accession>
<dbReference type="RefSeq" id="XP_043040121.1">
    <property type="nucleotide sequence ID" value="XM_043179791.1"/>
</dbReference>
<evidence type="ECO:0000313" key="3">
    <source>
        <dbReference type="Proteomes" id="UP000812287"/>
    </source>
</evidence>
<keyword evidence="1" id="KW-0472">Membrane</keyword>
<proteinExistence type="predicted"/>
<evidence type="ECO:0000256" key="1">
    <source>
        <dbReference type="SAM" id="Phobius"/>
    </source>
</evidence>
<reference evidence="2" key="1">
    <citation type="submission" date="2020-11" db="EMBL/GenBank/DDBJ databases">
        <title>Adaptations for nitrogen fixation in a non-lichenized fungal sporocarp promotes dispersal by wood-feeding termites.</title>
        <authorList>
            <consortium name="DOE Joint Genome Institute"/>
            <person name="Koch R.A."/>
            <person name="Yoon G."/>
            <person name="Arayal U."/>
            <person name="Lail K."/>
            <person name="Amirebrahimi M."/>
            <person name="Labutti K."/>
            <person name="Lipzen A."/>
            <person name="Riley R."/>
            <person name="Barry K."/>
            <person name="Henrissat B."/>
            <person name="Grigoriev I.V."/>
            <person name="Herr J.R."/>
            <person name="Aime M.C."/>
        </authorList>
    </citation>
    <scope>NUCLEOTIDE SEQUENCE</scope>
    <source>
        <strain evidence="2">MCA 3950</strain>
    </source>
</reference>
<keyword evidence="3" id="KW-1185">Reference proteome</keyword>
<protein>
    <submittedName>
        <fullName evidence="2">Uncharacterized protein</fullName>
    </submittedName>
</protein>
<dbReference type="EMBL" id="MU250534">
    <property type="protein sequence ID" value="KAG7446621.1"/>
    <property type="molecule type" value="Genomic_DNA"/>
</dbReference>
<evidence type="ECO:0000313" key="2">
    <source>
        <dbReference type="EMBL" id="KAG7446621.1"/>
    </source>
</evidence>
<keyword evidence="1" id="KW-0812">Transmembrane</keyword>
<comment type="caution">
    <text evidence="2">The sequence shown here is derived from an EMBL/GenBank/DDBJ whole genome shotgun (WGS) entry which is preliminary data.</text>
</comment>
<keyword evidence="1" id="KW-1133">Transmembrane helix</keyword>
<name>A0A9P7VVG3_9AGAR</name>
<gene>
    <name evidence="2" type="ORF">BT62DRAFT_129900</name>
</gene>